<gene>
    <name evidence="2" type="ORF">BcepNY3gene04</name>
</gene>
<dbReference type="EMBL" id="EF602154">
    <property type="protein sequence ID" value="ABR10538.1"/>
    <property type="molecule type" value="Genomic_DNA"/>
</dbReference>
<accession>A6N3B1</accession>
<name>A6N3B1_9CAUD</name>
<dbReference type="Pfam" id="PF23961">
    <property type="entry name" value="Phage_tail_terminator_9"/>
    <property type="match status" value="1"/>
</dbReference>
<dbReference type="InterPro" id="IPR057087">
    <property type="entry name" value="Gp12-like"/>
</dbReference>
<proteinExistence type="predicted"/>
<dbReference type="KEGG" id="vg:5291083"/>
<evidence type="ECO:0000313" key="2">
    <source>
        <dbReference type="EMBL" id="ABR10538.1"/>
    </source>
</evidence>
<reference evidence="2 3" key="1">
    <citation type="submission" date="2007-05" db="EMBL/GenBank/DDBJ databases">
        <title>Complete genomic sequence of phage BcepNY3, a new member of the Burkholderia phage Bcep781 family.</title>
        <authorList>
            <person name="Summer E.J."/>
            <person name="Orchard R.C."/>
            <person name="Attenhofer K."/>
            <person name="Coffey A."/>
            <person name="Gill J.J."/>
            <person name="Gonzalez C.F."/>
            <person name="Young R."/>
        </authorList>
    </citation>
    <scope>NUCLEOTIDE SEQUENCE [LARGE SCALE GENOMIC DNA]</scope>
</reference>
<organism evidence="2 3">
    <name type="scientific">Burkholderia phage BcepNY3</name>
    <dbReference type="NCBI Taxonomy" id="2881397"/>
    <lineage>
        <taxon>Viruses</taxon>
        <taxon>Duplodnaviria</taxon>
        <taxon>Heunggongvirae</taxon>
        <taxon>Uroviricota</taxon>
        <taxon>Caudoviricetes</taxon>
        <taxon>Naesvirus</taxon>
        <taxon>Naesvirus bcepNY3</taxon>
    </lineage>
</organism>
<evidence type="ECO:0000313" key="3">
    <source>
        <dbReference type="Proteomes" id="UP000001998"/>
    </source>
</evidence>
<dbReference type="RefSeq" id="YP_001294841.1">
    <property type="nucleotide sequence ID" value="NC_009604.1"/>
</dbReference>
<protein>
    <submittedName>
        <fullName evidence="2">BcepNY3gp04</fullName>
    </submittedName>
</protein>
<dbReference type="NCBIfam" id="NF047498">
    <property type="entry name" value="LIC_12616_fam"/>
    <property type="match status" value="1"/>
</dbReference>
<keyword evidence="3" id="KW-1185">Reference proteome</keyword>
<feature type="domain" description="Phage neck terminator protein gp12-like" evidence="1">
    <location>
        <begin position="12"/>
        <end position="167"/>
    </location>
</feature>
<evidence type="ECO:0000259" key="1">
    <source>
        <dbReference type="Pfam" id="PF23961"/>
    </source>
</evidence>
<dbReference type="GeneID" id="5291083"/>
<dbReference type="Proteomes" id="UP000001998">
    <property type="component" value="Segment"/>
</dbReference>
<sequence length="178" mass="19814">MTNPVTLRPSEDEVFDTLWGWVTSLFDPALASQIAKADQNATSTLYGTYALIRPGVREALNQTIRTYDATAGTVSNELHTGYWYQVDCYGPQAPDWANTIAAMWRTMWSADALRGTALIPLYADQPQQLNIVNGENQFEQRYMVKLHAQVNQVATAPQQFFTEVPATTATPVDIVPLD</sequence>